<organism evidence="1 2">
    <name type="scientific">Vigna unguiculata</name>
    <name type="common">Cowpea</name>
    <dbReference type="NCBI Taxonomy" id="3917"/>
    <lineage>
        <taxon>Eukaryota</taxon>
        <taxon>Viridiplantae</taxon>
        <taxon>Streptophyta</taxon>
        <taxon>Embryophyta</taxon>
        <taxon>Tracheophyta</taxon>
        <taxon>Spermatophyta</taxon>
        <taxon>Magnoliopsida</taxon>
        <taxon>eudicotyledons</taxon>
        <taxon>Gunneridae</taxon>
        <taxon>Pentapetalae</taxon>
        <taxon>rosids</taxon>
        <taxon>fabids</taxon>
        <taxon>Fabales</taxon>
        <taxon>Fabaceae</taxon>
        <taxon>Papilionoideae</taxon>
        <taxon>50 kb inversion clade</taxon>
        <taxon>NPAAA clade</taxon>
        <taxon>indigoferoid/millettioid clade</taxon>
        <taxon>Phaseoleae</taxon>
        <taxon>Vigna</taxon>
    </lineage>
</organism>
<gene>
    <name evidence="1" type="ORF">DEO72_LG6g1024</name>
</gene>
<proteinExistence type="predicted"/>
<accession>A0A4D6M4W4</accession>
<keyword evidence="2" id="KW-1185">Reference proteome</keyword>
<protein>
    <submittedName>
        <fullName evidence="1">Uncharacterized protein</fullName>
    </submittedName>
</protein>
<evidence type="ECO:0000313" key="2">
    <source>
        <dbReference type="Proteomes" id="UP000501690"/>
    </source>
</evidence>
<dbReference type="AlphaFoldDB" id="A0A4D6M4W4"/>
<dbReference type="Proteomes" id="UP000501690">
    <property type="component" value="Linkage Group LG6"/>
</dbReference>
<sequence>MKVFFQENEIMDTFEEVFKHTNNNNVFNHHNDLFKNDNELLKATSKSLKYKTFDSRITMMNEMVDKMKDLRALEDHKQNHTKFLKVKGKSFMHKTCNYDFIFFYSTITMRLFHQTSCKHISVDNAASLLGAKSKDSFVTFHLEEDVAFASSKTYSSVNREPHISSIKPFGYNN</sequence>
<evidence type="ECO:0000313" key="1">
    <source>
        <dbReference type="EMBL" id="QCD96322.1"/>
    </source>
</evidence>
<reference evidence="1 2" key="1">
    <citation type="submission" date="2019-04" db="EMBL/GenBank/DDBJ databases">
        <title>An improved genome assembly and genetic linkage map for asparagus bean, Vigna unguiculata ssp. sesquipedialis.</title>
        <authorList>
            <person name="Xia Q."/>
            <person name="Zhang R."/>
            <person name="Dong Y."/>
        </authorList>
    </citation>
    <scope>NUCLEOTIDE SEQUENCE [LARGE SCALE GENOMIC DNA]</scope>
    <source>
        <tissue evidence="1">Leaf</tissue>
    </source>
</reference>
<dbReference type="EMBL" id="CP039350">
    <property type="protein sequence ID" value="QCD96322.1"/>
    <property type="molecule type" value="Genomic_DNA"/>
</dbReference>
<name>A0A4D6M4W4_VIGUN</name>